<comment type="caution">
    <text evidence="1">The sequence shown here is derived from an EMBL/GenBank/DDBJ whole genome shotgun (WGS) entry which is preliminary data.</text>
</comment>
<dbReference type="OrthoDB" id="1191130at2"/>
<proteinExistence type="predicted"/>
<dbReference type="Proteomes" id="UP000249239">
    <property type="component" value="Unassembled WGS sequence"/>
</dbReference>
<sequence length="209" mass="24373">MKHRLFDLNNIPLTDWLFEVNNQRLLCKHDQINFLPLNGIVNLSQIDNHISQIDDWAVCEQDLKNVDFTSRYIGCCGADGSVLNVFNNNKQPVGYQYGDCYMPHFVRIPKQFVTIQSADVSVCMILFATVEYRGKIRIVDRIMGDEVELMTQRLKKQSAYRLKQEIDDAQLRNELMRSLKVIDIEGFTVVIEGCNTFDDVWLYTKYDNF</sequence>
<gene>
    <name evidence="1" type="ORF">LX69_01933</name>
</gene>
<keyword evidence="2" id="KW-1185">Reference proteome</keyword>
<dbReference type="AlphaFoldDB" id="A0A2W7N8N1"/>
<organism evidence="1 2">
    <name type="scientific">Breznakibacter xylanolyticus</name>
    <dbReference type="NCBI Taxonomy" id="990"/>
    <lineage>
        <taxon>Bacteria</taxon>
        <taxon>Pseudomonadati</taxon>
        <taxon>Bacteroidota</taxon>
        <taxon>Bacteroidia</taxon>
        <taxon>Marinilabiliales</taxon>
        <taxon>Marinilabiliaceae</taxon>
        <taxon>Breznakibacter</taxon>
    </lineage>
</organism>
<protein>
    <submittedName>
        <fullName evidence="1">Uncharacterized protein</fullName>
    </submittedName>
</protein>
<evidence type="ECO:0000313" key="1">
    <source>
        <dbReference type="EMBL" id="PZX16438.1"/>
    </source>
</evidence>
<evidence type="ECO:0000313" key="2">
    <source>
        <dbReference type="Proteomes" id="UP000249239"/>
    </source>
</evidence>
<dbReference type="RefSeq" id="WP_111445782.1">
    <property type="nucleotide sequence ID" value="NZ_QKZK01000013.1"/>
</dbReference>
<accession>A0A2W7N8N1</accession>
<name>A0A2W7N8N1_9BACT</name>
<reference evidence="1 2" key="1">
    <citation type="submission" date="2018-06" db="EMBL/GenBank/DDBJ databases">
        <title>Genomic Encyclopedia of Archaeal and Bacterial Type Strains, Phase II (KMG-II): from individual species to whole genera.</title>
        <authorList>
            <person name="Goeker M."/>
        </authorList>
    </citation>
    <scope>NUCLEOTIDE SEQUENCE [LARGE SCALE GENOMIC DNA]</scope>
    <source>
        <strain evidence="1 2">DSM 6779</strain>
    </source>
</reference>
<dbReference type="EMBL" id="QKZK01000013">
    <property type="protein sequence ID" value="PZX16438.1"/>
    <property type="molecule type" value="Genomic_DNA"/>
</dbReference>